<feature type="domain" description="HNH" evidence="1">
    <location>
        <begin position="168"/>
        <end position="223"/>
    </location>
</feature>
<evidence type="ECO:0000313" key="3">
    <source>
        <dbReference type="Proteomes" id="UP000243588"/>
    </source>
</evidence>
<protein>
    <submittedName>
        <fullName evidence="2">5-methylcytosine-specific restriction enzyme A</fullName>
    </submittedName>
</protein>
<proteinExistence type="predicted"/>
<dbReference type="GO" id="GO:0004519">
    <property type="term" value="F:endonuclease activity"/>
    <property type="evidence" value="ECO:0007669"/>
    <property type="project" value="InterPro"/>
</dbReference>
<reference evidence="3" key="1">
    <citation type="submission" date="2016-10" db="EMBL/GenBank/DDBJ databases">
        <authorList>
            <person name="Varghese N."/>
            <person name="Submissions S."/>
        </authorList>
    </citation>
    <scope>NUCLEOTIDE SEQUENCE [LARGE SCALE GENOMIC DNA]</scope>
    <source>
        <strain evidence="3">DSM 23313</strain>
    </source>
</reference>
<dbReference type="GO" id="GO:0003676">
    <property type="term" value="F:nucleic acid binding"/>
    <property type="evidence" value="ECO:0007669"/>
    <property type="project" value="InterPro"/>
</dbReference>
<evidence type="ECO:0000259" key="1">
    <source>
        <dbReference type="Pfam" id="PF01844"/>
    </source>
</evidence>
<evidence type="ECO:0000313" key="2">
    <source>
        <dbReference type="EMBL" id="SDH82241.1"/>
    </source>
</evidence>
<gene>
    <name evidence="2" type="ORF">SAMN05421818_11722</name>
</gene>
<keyword evidence="3" id="KW-1185">Reference proteome</keyword>
<dbReference type="Proteomes" id="UP000243588">
    <property type="component" value="Unassembled WGS sequence"/>
</dbReference>
<dbReference type="GO" id="GO:0008270">
    <property type="term" value="F:zinc ion binding"/>
    <property type="evidence" value="ECO:0007669"/>
    <property type="project" value="InterPro"/>
</dbReference>
<dbReference type="EMBL" id="FNDQ01000017">
    <property type="protein sequence ID" value="SDH82241.1"/>
    <property type="molecule type" value="Genomic_DNA"/>
</dbReference>
<accession>A0A1G8FJF7</accession>
<dbReference type="CDD" id="cd00085">
    <property type="entry name" value="HNHc"/>
    <property type="match status" value="1"/>
</dbReference>
<sequence>MTKELSTFEWIEILQNPELTNNFDLDIFQALYAFENHQAPASQIGKILGFTGKNTSGSLNLEIGRYAKRIAKNYDINFTIRQNKKYKYWDIFFNGWDEPPFFIWQLKDNLKTALEETCQTDKLTLPEELDINKSETYTEGIKKTIIVNSYERNPKARKVCIEHWKAKCVVCNFDFEKTYGELGKDFIHVHHLKQISEIGIEYQIDPINDLRPVCPNCHSMIHKTNPPLKIEDLKAIIKDNS</sequence>
<dbReference type="Pfam" id="PF01844">
    <property type="entry name" value="HNH"/>
    <property type="match status" value="1"/>
</dbReference>
<dbReference type="InterPro" id="IPR002711">
    <property type="entry name" value="HNH"/>
</dbReference>
<dbReference type="AlphaFoldDB" id="A0A1G8FJF7"/>
<dbReference type="RefSeq" id="WP_090409565.1">
    <property type="nucleotide sequence ID" value="NZ_FNDQ01000017.1"/>
</dbReference>
<organism evidence="2 3">
    <name type="scientific">Myroides phaeus</name>
    <dbReference type="NCBI Taxonomy" id="702745"/>
    <lineage>
        <taxon>Bacteria</taxon>
        <taxon>Pseudomonadati</taxon>
        <taxon>Bacteroidota</taxon>
        <taxon>Flavobacteriia</taxon>
        <taxon>Flavobacteriales</taxon>
        <taxon>Flavobacteriaceae</taxon>
        <taxon>Myroides</taxon>
    </lineage>
</organism>
<name>A0A1G8FJF7_9FLAO</name>
<dbReference type="InterPro" id="IPR003615">
    <property type="entry name" value="HNH_nuc"/>
</dbReference>
<dbReference type="STRING" id="702745.SAMN05421818_11722"/>